<keyword evidence="5 7" id="KW-1133">Transmembrane helix</keyword>
<dbReference type="GO" id="GO:0005886">
    <property type="term" value="C:plasma membrane"/>
    <property type="evidence" value="ECO:0007669"/>
    <property type="project" value="UniProtKB-SubCell"/>
</dbReference>
<reference evidence="9" key="1">
    <citation type="submission" date="2022-06" db="EMBL/GenBank/DDBJ databases">
        <title>Complete Genome of Aeromonas sp. Strain SOD01 Isolated from an Urban Freshwater Stream.</title>
        <authorList>
            <person name="Williams L.E."/>
            <person name="Brysgel T."/>
            <person name="Capestro E.M."/>
            <person name="Foltz G.V."/>
            <person name="Gardner A.E."/>
            <person name="Ingrassia J."/>
            <person name="Peterson E."/>
            <person name="Arruda J."/>
            <person name="Flaherty I."/>
            <person name="Hunt M."/>
            <person name="Pappas G."/>
            <person name="Ramsaran S."/>
            <person name="Rocha M."/>
        </authorList>
    </citation>
    <scope>NUCLEOTIDE SEQUENCE</scope>
    <source>
        <strain evidence="9">SOD01</strain>
    </source>
</reference>
<dbReference type="RefSeq" id="WP_042654711.1">
    <property type="nucleotide sequence ID" value="NZ_CAWMEL010000026.1"/>
</dbReference>
<keyword evidence="3 7" id="KW-1003">Cell membrane</keyword>
<feature type="domain" description="VTT" evidence="8">
    <location>
        <begin position="45"/>
        <end position="169"/>
    </location>
</feature>
<keyword evidence="6 7" id="KW-0472">Membrane</keyword>
<keyword evidence="4 7" id="KW-0812">Transmembrane</keyword>
<dbReference type="AlphaFoldDB" id="A0AAE9SG92"/>
<dbReference type="PANTHER" id="PTHR30353">
    <property type="entry name" value="INNER MEMBRANE PROTEIN DEDA-RELATED"/>
    <property type="match status" value="1"/>
</dbReference>
<evidence type="ECO:0000256" key="2">
    <source>
        <dbReference type="ARBA" id="ARBA00010792"/>
    </source>
</evidence>
<keyword evidence="10" id="KW-1185">Reference proteome</keyword>
<evidence type="ECO:0000256" key="3">
    <source>
        <dbReference type="ARBA" id="ARBA00022475"/>
    </source>
</evidence>
<dbReference type="Proteomes" id="UP001056890">
    <property type="component" value="Chromosome"/>
</dbReference>
<dbReference type="EMBL" id="CP099717">
    <property type="protein sequence ID" value="USV58989.1"/>
    <property type="molecule type" value="Genomic_DNA"/>
</dbReference>
<dbReference type="InterPro" id="IPR032818">
    <property type="entry name" value="DedA-like"/>
</dbReference>
<evidence type="ECO:0000313" key="10">
    <source>
        <dbReference type="Proteomes" id="UP001056890"/>
    </source>
</evidence>
<gene>
    <name evidence="9" type="ORF">NHF51_07575</name>
</gene>
<comment type="similarity">
    <text evidence="2 7">Belongs to the DedA family.</text>
</comment>
<dbReference type="InterPro" id="IPR032816">
    <property type="entry name" value="VTT_dom"/>
</dbReference>
<feature type="transmembrane region" description="Helical" evidence="7">
    <location>
        <begin position="49"/>
        <end position="70"/>
    </location>
</feature>
<feature type="transmembrane region" description="Helical" evidence="7">
    <location>
        <begin position="188"/>
        <end position="208"/>
    </location>
</feature>
<evidence type="ECO:0000256" key="1">
    <source>
        <dbReference type="ARBA" id="ARBA00004651"/>
    </source>
</evidence>
<protein>
    <submittedName>
        <fullName evidence="9">VTT domain-containing protein</fullName>
    </submittedName>
</protein>
<evidence type="ECO:0000256" key="4">
    <source>
        <dbReference type="ARBA" id="ARBA00022692"/>
    </source>
</evidence>
<evidence type="ECO:0000256" key="6">
    <source>
        <dbReference type="ARBA" id="ARBA00023136"/>
    </source>
</evidence>
<dbReference type="PANTHER" id="PTHR30353:SF11">
    <property type="entry name" value="INNER MEMBRANE PROTEIN YQJA"/>
    <property type="match status" value="1"/>
</dbReference>
<evidence type="ECO:0000259" key="8">
    <source>
        <dbReference type="Pfam" id="PF09335"/>
    </source>
</evidence>
<evidence type="ECO:0000256" key="5">
    <source>
        <dbReference type="ARBA" id="ARBA00022989"/>
    </source>
</evidence>
<evidence type="ECO:0000256" key="7">
    <source>
        <dbReference type="RuleBase" id="RU367016"/>
    </source>
</evidence>
<organism evidence="9 10">
    <name type="scientific">Aeromonas encheleia</name>
    <dbReference type="NCBI Taxonomy" id="73010"/>
    <lineage>
        <taxon>Bacteria</taxon>
        <taxon>Pseudomonadati</taxon>
        <taxon>Pseudomonadota</taxon>
        <taxon>Gammaproteobacteria</taxon>
        <taxon>Aeromonadales</taxon>
        <taxon>Aeromonadaceae</taxon>
        <taxon>Aeromonas</taxon>
    </lineage>
</organism>
<sequence>MQDMLHAIWHQDFEQLIHMQAVGLLVTCLVVILFLESSFVFLPLPGDSVVLLAGGLVGLGVVGLEVPLLYLPLATGCGSLIAYLQGRALQGTRFMQKVEKVIPDGSLPKATRLLEKYGFWAMFISRFIPFVRVLTPMLMGVGHLDRFKLVMASFASAFLWALVLGLVGRFVMLSPFFAQYHELLTKCLLMTSCVLFVVAVATIVFRLCKRSSDRAS</sequence>
<accession>A0AAE9SG92</accession>
<comment type="subcellular location">
    <subcellularLocation>
        <location evidence="1 7">Cell membrane</location>
        <topology evidence="1 7">Multi-pass membrane protein</topology>
    </subcellularLocation>
</comment>
<name>A0AAE9SG92_9GAMM</name>
<proteinExistence type="inferred from homology"/>
<feature type="transmembrane region" description="Helical" evidence="7">
    <location>
        <begin position="147"/>
        <end position="168"/>
    </location>
</feature>
<evidence type="ECO:0000313" key="9">
    <source>
        <dbReference type="EMBL" id="USV58989.1"/>
    </source>
</evidence>
<dbReference type="Pfam" id="PF09335">
    <property type="entry name" value="VTT_dom"/>
    <property type="match status" value="1"/>
</dbReference>
<feature type="transmembrane region" description="Helical" evidence="7">
    <location>
        <begin position="20"/>
        <end position="42"/>
    </location>
</feature>
<feature type="transmembrane region" description="Helical" evidence="7">
    <location>
        <begin position="117"/>
        <end position="135"/>
    </location>
</feature>